<accession>A0ACB9L6L3</accession>
<dbReference type="Proteomes" id="UP001057402">
    <property type="component" value="Chromosome 12"/>
</dbReference>
<proteinExistence type="predicted"/>
<gene>
    <name evidence="1" type="ORF">MLD38_040154</name>
</gene>
<comment type="caution">
    <text evidence="1">The sequence shown here is derived from an EMBL/GenBank/DDBJ whole genome shotgun (WGS) entry which is preliminary data.</text>
</comment>
<protein>
    <submittedName>
        <fullName evidence="1">Uncharacterized protein</fullName>
    </submittedName>
</protein>
<sequence length="294" mass="31373">MEPLGAAVVSACPGKSRRGKIEFTAKPAIGAPDVCPMVPPTSRQRRVFGTSRCGNVATEVPAHKPFIKPRTIPAARKTEKTSTEFSEKPLRNPRKVSVAVPQTPITSSPGSTGSAWVDNPKPKLKSSPPFSGPKPSSQKTGQVDPKPRMSVCSLEKSPSNPKEDSIVVSQILVASTTAAKKFYNEEATDLNPKPKTKGICLPGMSMGNLNLMEDDEAVPQTPVTSFPKTPNSAAPFAVEKPSTNEKTGEIYPKLNNEIENSSEDDITMLPTPSVSYVEKSSSDDKTSGLGLNLK</sequence>
<reference evidence="2" key="1">
    <citation type="journal article" date="2023" name="Front. Plant Sci.">
        <title>Chromosomal-level genome assembly of Melastoma candidum provides insights into trichome evolution.</title>
        <authorList>
            <person name="Zhong Y."/>
            <person name="Wu W."/>
            <person name="Sun C."/>
            <person name="Zou P."/>
            <person name="Liu Y."/>
            <person name="Dai S."/>
            <person name="Zhou R."/>
        </authorList>
    </citation>
    <scope>NUCLEOTIDE SEQUENCE [LARGE SCALE GENOMIC DNA]</scope>
</reference>
<evidence type="ECO:0000313" key="1">
    <source>
        <dbReference type="EMBL" id="KAI4304678.1"/>
    </source>
</evidence>
<name>A0ACB9L6L3_9MYRT</name>
<keyword evidence="2" id="KW-1185">Reference proteome</keyword>
<dbReference type="EMBL" id="CM042891">
    <property type="protein sequence ID" value="KAI4304678.1"/>
    <property type="molecule type" value="Genomic_DNA"/>
</dbReference>
<evidence type="ECO:0000313" key="2">
    <source>
        <dbReference type="Proteomes" id="UP001057402"/>
    </source>
</evidence>
<organism evidence="1 2">
    <name type="scientific">Melastoma candidum</name>
    <dbReference type="NCBI Taxonomy" id="119954"/>
    <lineage>
        <taxon>Eukaryota</taxon>
        <taxon>Viridiplantae</taxon>
        <taxon>Streptophyta</taxon>
        <taxon>Embryophyta</taxon>
        <taxon>Tracheophyta</taxon>
        <taxon>Spermatophyta</taxon>
        <taxon>Magnoliopsida</taxon>
        <taxon>eudicotyledons</taxon>
        <taxon>Gunneridae</taxon>
        <taxon>Pentapetalae</taxon>
        <taxon>rosids</taxon>
        <taxon>malvids</taxon>
        <taxon>Myrtales</taxon>
        <taxon>Melastomataceae</taxon>
        <taxon>Melastomatoideae</taxon>
        <taxon>Melastomateae</taxon>
        <taxon>Melastoma</taxon>
    </lineage>
</organism>